<keyword evidence="1" id="KW-0812">Transmembrane</keyword>
<name>A0ABX9KFR0_9FUSO</name>
<organism evidence="2 3">
    <name type="scientific">Psychrilyobacter piezotolerans</name>
    <dbReference type="NCBI Taxonomy" id="2293438"/>
    <lineage>
        <taxon>Bacteria</taxon>
        <taxon>Fusobacteriati</taxon>
        <taxon>Fusobacteriota</taxon>
        <taxon>Fusobacteriia</taxon>
        <taxon>Fusobacteriales</taxon>
        <taxon>Fusobacteriaceae</taxon>
        <taxon>Psychrilyobacter</taxon>
    </lineage>
</organism>
<evidence type="ECO:0000256" key="1">
    <source>
        <dbReference type="SAM" id="Phobius"/>
    </source>
</evidence>
<accession>A0ABX9KFR0</accession>
<proteinExistence type="predicted"/>
<comment type="caution">
    <text evidence="2">The sequence shown here is derived from an EMBL/GenBank/DDBJ whole genome shotgun (WGS) entry which is preliminary data.</text>
</comment>
<protein>
    <submittedName>
        <fullName evidence="2">Uncharacterized protein</fullName>
    </submittedName>
</protein>
<feature type="transmembrane region" description="Helical" evidence="1">
    <location>
        <begin position="12"/>
        <end position="29"/>
    </location>
</feature>
<keyword evidence="1" id="KW-1133">Transmembrane helix</keyword>
<sequence>MNYPYSLEGEVKIFFLIFLLLGIDVFYRLEVNEIKENRVLCVLTLELNKNENKKNFIKK</sequence>
<keyword evidence="1" id="KW-0472">Membrane</keyword>
<dbReference type="EMBL" id="QUAJ01000022">
    <property type="protein sequence ID" value="REI40206.1"/>
    <property type="molecule type" value="Genomic_DNA"/>
</dbReference>
<dbReference type="RefSeq" id="WP_114643038.1">
    <property type="nucleotide sequence ID" value="NZ_JAACIO010000022.1"/>
</dbReference>
<evidence type="ECO:0000313" key="3">
    <source>
        <dbReference type="Proteomes" id="UP000263486"/>
    </source>
</evidence>
<dbReference type="Proteomes" id="UP000263486">
    <property type="component" value="Unassembled WGS sequence"/>
</dbReference>
<evidence type="ECO:0000313" key="2">
    <source>
        <dbReference type="EMBL" id="REI40206.1"/>
    </source>
</evidence>
<reference evidence="2 3" key="1">
    <citation type="submission" date="2018-08" db="EMBL/GenBank/DDBJ databases">
        <title>Draft genome sequence of Psychrilyobacter sp. strain SD5 isolated from Black Sea water.</title>
        <authorList>
            <person name="Yadav S."/>
            <person name="Villanueva L."/>
            <person name="Damste J.S.S."/>
        </authorList>
    </citation>
    <scope>NUCLEOTIDE SEQUENCE [LARGE SCALE GENOMIC DNA]</scope>
    <source>
        <strain evidence="2 3">SD5</strain>
    </source>
</reference>
<keyword evidence="3" id="KW-1185">Reference proteome</keyword>
<gene>
    <name evidence="2" type="ORF">DYH56_11585</name>
</gene>